<evidence type="ECO:0000256" key="6">
    <source>
        <dbReference type="ARBA" id="ARBA00023295"/>
    </source>
</evidence>
<dbReference type="OrthoDB" id="187139at2759"/>
<dbReference type="Proteomes" id="UP000228380">
    <property type="component" value="Chromosome 14"/>
</dbReference>
<keyword evidence="5 15" id="KW-0378">Hydrolase</keyword>
<proteinExistence type="inferred from homology"/>
<dbReference type="Pfam" id="PF00295">
    <property type="entry name" value="Glyco_hydro_28"/>
    <property type="match status" value="1"/>
</dbReference>
<dbReference type="PANTHER" id="PTHR31375">
    <property type="match status" value="1"/>
</dbReference>
<dbReference type="GO" id="GO:0004650">
    <property type="term" value="F:polygalacturonase activity"/>
    <property type="evidence" value="ECO:0007669"/>
    <property type="project" value="InterPro"/>
</dbReference>
<dbReference type="InterPro" id="IPR006626">
    <property type="entry name" value="PbH1"/>
</dbReference>
<evidence type="ECO:0000256" key="2">
    <source>
        <dbReference type="ARBA" id="ARBA00008834"/>
    </source>
</evidence>
<reference evidence="17" key="1">
    <citation type="journal article" date="2019" name="Nat. Commun.">
        <title>Genome-wide association mapping of date palm fruit traits.</title>
        <authorList>
            <person name="Hazzouri K.M."/>
            <person name="Gros-Balthazard M."/>
            <person name="Flowers J.M."/>
            <person name="Copetti D."/>
            <person name="Lemansour A."/>
            <person name="Lebrun M."/>
            <person name="Masmoudi K."/>
            <person name="Ferrand S."/>
            <person name="Dhar M.I."/>
            <person name="Fresquez Z.A."/>
            <person name="Rosas U."/>
            <person name="Zhang J."/>
            <person name="Talag J."/>
            <person name="Lee S."/>
            <person name="Kudrna D."/>
            <person name="Powell R.F."/>
            <person name="Leitch I.J."/>
            <person name="Krueger R.R."/>
            <person name="Wing R.A."/>
            <person name="Amiri K.M.A."/>
            <person name="Purugganan M.D."/>
        </authorList>
    </citation>
    <scope>NUCLEOTIDE SEQUENCE [LARGE SCALE GENOMIC DNA]</scope>
    <source>
        <strain evidence="17">cv. Khalas</strain>
    </source>
</reference>
<evidence type="ECO:0000256" key="14">
    <source>
        <dbReference type="PROSITE-ProRule" id="PRU10052"/>
    </source>
</evidence>
<dbReference type="PROSITE" id="PS00502">
    <property type="entry name" value="POLYGALACTURONASE"/>
    <property type="match status" value="1"/>
</dbReference>
<organism evidence="17 18">
    <name type="scientific">Phoenix dactylifera</name>
    <name type="common">Date palm</name>
    <dbReference type="NCBI Taxonomy" id="42345"/>
    <lineage>
        <taxon>Eukaryota</taxon>
        <taxon>Viridiplantae</taxon>
        <taxon>Streptophyta</taxon>
        <taxon>Embryophyta</taxon>
        <taxon>Tracheophyta</taxon>
        <taxon>Spermatophyta</taxon>
        <taxon>Magnoliopsida</taxon>
        <taxon>Liliopsida</taxon>
        <taxon>Arecaceae</taxon>
        <taxon>Coryphoideae</taxon>
        <taxon>Phoeniceae</taxon>
        <taxon>Phoenix</taxon>
    </lineage>
</organism>
<evidence type="ECO:0000256" key="3">
    <source>
        <dbReference type="ARBA" id="ARBA00022512"/>
    </source>
</evidence>
<dbReference type="InterPro" id="IPR012334">
    <property type="entry name" value="Pectin_lyas_fold"/>
</dbReference>
<reference evidence="18" key="2">
    <citation type="submission" date="2025-08" db="UniProtKB">
        <authorList>
            <consortium name="RefSeq"/>
        </authorList>
    </citation>
    <scope>IDENTIFICATION</scope>
    <source>
        <tissue evidence="18">Young leaves</tissue>
    </source>
</reference>
<evidence type="ECO:0000256" key="15">
    <source>
        <dbReference type="RuleBase" id="RU361169"/>
    </source>
</evidence>
<dbReference type="InterPro" id="IPR011050">
    <property type="entry name" value="Pectin_lyase_fold/virulence"/>
</dbReference>
<keyword evidence="4" id="KW-0964">Secreted</keyword>
<dbReference type="GO" id="GO:0005975">
    <property type="term" value="P:carbohydrate metabolic process"/>
    <property type="evidence" value="ECO:0007669"/>
    <property type="project" value="InterPro"/>
</dbReference>
<evidence type="ECO:0000256" key="16">
    <source>
        <dbReference type="SAM" id="SignalP"/>
    </source>
</evidence>
<evidence type="ECO:0000256" key="8">
    <source>
        <dbReference type="ARBA" id="ARBA00038933"/>
    </source>
</evidence>
<comment type="function">
    <text evidence="11">May function in depolymerizing pectin during pollen development, germination, and tube growth. Acts as an exo-polygalacturonase.</text>
</comment>
<dbReference type="Gene3D" id="2.160.20.10">
    <property type="entry name" value="Single-stranded right-handed beta-helix, Pectin lyase-like"/>
    <property type="match status" value="1"/>
</dbReference>
<comment type="catalytic activity">
    <reaction evidence="10">
        <text>[(1-&gt;4)-alpha-D-galacturonosyl](n) + H2O = alpha-D-galacturonate + [(1-&gt;4)-alpha-D-galacturonosyl](n-1)</text>
        <dbReference type="Rhea" id="RHEA:14117"/>
        <dbReference type="Rhea" id="RHEA-COMP:14570"/>
        <dbReference type="Rhea" id="RHEA-COMP:14572"/>
        <dbReference type="ChEBI" id="CHEBI:15377"/>
        <dbReference type="ChEBI" id="CHEBI:58658"/>
        <dbReference type="ChEBI" id="CHEBI:140523"/>
        <dbReference type="EC" id="3.2.1.67"/>
    </reaction>
</comment>
<accession>A0A8B7CM50</accession>
<sequence length="385" mass="41299">MAQSMSFLLALLFLSSSTMAMAALNIVDLGAKPDGRTDSARPFLRAWAAACRTNKPLTIYVPRGRFFLSQVEFLGPCNNKAIKFLIHGTIIAPAGYSSSMNWIRFKYVDGLSIYRGTLDGRGQSLWACKMAGRSCPFGATSLSFSRSKNVLISGLTSINSKFYHISIFGSSNVKIRGVKITAPDASPNTDGIHLQMSSGITVERSTIGTGDDCISMKTGTTNVRIHRVKCGPGHGISIGSLGDAANEAGVQNITVTSVVFTGTDNGLRIKTWAKNNRGFVKGVTFANAVMQNVRNPIIIDQNYCPSGNNCPVQGSGVKISGVSYTNVRGSSATPVAMRFDCSPSNPCSEIGLKDIKLRYRKKRAQAFCKNVRGTTAGFIDPPSCF</sequence>
<evidence type="ECO:0000256" key="4">
    <source>
        <dbReference type="ARBA" id="ARBA00022525"/>
    </source>
</evidence>
<evidence type="ECO:0000256" key="12">
    <source>
        <dbReference type="ARBA" id="ARBA00068298"/>
    </source>
</evidence>
<dbReference type="RefSeq" id="XP_008802086.1">
    <property type="nucleotide sequence ID" value="XM_008803864.4"/>
</dbReference>
<feature type="signal peptide" evidence="16">
    <location>
        <begin position="1"/>
        <end position="22"/>
    </location>
</feature>
<keyword evidence="16" id="KW-0732">Signal</keyword>
<feature type="active site" evidence="14">
    <location>
        <position position="234"/>
    </location>
</feature>
<evidence type="ECO:0000256" key="5">
    <source>
        <dbReference type="ARBA" id="ARBA00022801"/>
    </source>
</evidence>
<protein>
    <recommendedName>
        <fullName evidence="12">Exopolygalacturonase</fullName>
        <ecNumber evidence="8">3.2.1.67</ecNumber>
    </recommendedName>
    <alternativeName>
        <fullName evidence="9">Galacturan 1,4-alpha-galacturonidase</fullName>
    </alternativeName>
    <alternativeName>
        <fullName evidence="13">Pectinase</fullName>
    </alternativeName>
</protein>
<evidence type="ECO:0000256" key="11">
    <source>
        <dbReference type="ARBA" id="ARBA00057651"/>
    </source>
</evidence>
<evidence type="ECO:0000313" key="18">
    <source>
        <dbReference type="RefSeq" id="XP_008802086.1"/>
    </source>
</evidence>
<dbReference type="SMART" id="SM00710">
    <property type="entry name" value="PbH1"/>
    <property type="match status" value="6"/>
</dbReference>
<comment type="similarity">
    <text evidence="2 15">Belongs to the glycosyl hydrolase 28 family.</text>
</comment>
<dbReference type="GO" id="GO:0071555">
    <property type="term" value="P:cell wall organization"/>
    <property type="evidence" value="ECO:0007669"/>
    <property type="project" value="UniProtKB-KW"/>
</dbReference>
<dbReference type="EC" id="3.2.1.67" evidence="8"/>
<evidence type="ECO:0000313" key="17">
    <source>
        <dbReference type="Proteomes" id="UP000228380"/>
    </source>
</evidence>
<comment type="subcellular location">
    <subcellularLocation>
        <location evidence="1">Secreted</location>
        <location evidence="1">Cell wall</location>
    </subcellularLocation>
</comment>
<evidence type="ECO:0000256" key="7">
    <source>
        <dbReference type="ARBA" id="ARBA00023316"/>
    </source>
</evidence>
<dbReference type="FunFam" id="2.160.20.10:FF:000004">
    <property type="entry name" value="Pectin lyase-like superfamily protein"/>
    <property type="match status" value="1"/>
</dbReference>
<dbReference type="GO" id="GO:0047911">
    <property type="term" value="F:galacturan 1,4-alpha-galacturonidase activity"/>
    <property type="evidence" value="ECO:0007669"/>
    <property type="project" value="UniProtKB-EC"/>
</dbReference>
<feature type="chain" id="PRO_5034861440" description="Exopolygalacturonase" evidence="16">
    <location>
        <begin position="23"/>
        <end position="385"/>
    </location>
</feature>
<name>A0A8B7CM50_PHODC</name>
<keyword evidence="3" id="KW-0134">Cell wall</keyword>
<gene>
    <name evidence="18" type="primary">LOC103716021</name>
</gene>
<evidence type="ECO:0000256" key="13">
    <source>
        <dbReference type="ARBA" id="ARBA00083621"/>
    </source>
</evidence>
<keyword evidence="6 15" id="KW-0326">Glycosidase</keyword>
<dbReference type="InterPro" id="IPR000743">
    <property type="entry name" value="Glyco_hydro_28"/>
</dbReference>
<evidence type="ECO:0000256" key="10">
    <source>
        <dbReference type="ARBA" id="ARBA00048766"/>
    </source>
</evidence>
<keyword evidence="17" id="KW-1185">Reference proteome</keyword>
<dbReference type="AlphaFoldDB" id="A0A8B7CM50"/>
<keyword evidence="7" id="KW-0961">Cell wall biogenesis/degradation</keyword>
<dbReference type="SUPFAM" id="SSF51126">
    <property type="entry name" value="Pectin lyase-like"/>
    <property type="match status" value="1"/>
</dbReference>
<dbReference type="GeneID" id="103716021"/>
<evidence type="ECO:0000256" key="9">
    <source>
        <dbReference type="ARBA" id="ARBA00043142"/>
    </source>
</evidence>
<dbReference type="KEGG" id="pda:103716021"/>
<evidence type="ECO:0000256" key="1">
    <source>
        <dbReference type="ARBA" id="ARBA00004191"/>
    </source>
</evidence>